<sequence length="438" mass="48278">MGALSPTSKVKLFYRTTLFQILVVSLCAFCAPGVWSAMNGLGVGGSQSPNLVNAANALLYAFMTVTCFLGPWLTNLIGFRWTLALGAVGYPLYAAGLYLNNRWGITWLVYLGSTTCGISAGFFWSVEGAIATGYPEQHKRGRYIATWFTGRNLGNVISGSISLALNVNIAQKGQVSYQTYLGFIAIQCLGFFFGLLLSNPEKVQRDDGTHIEAPRGINWGVELSEMWRLARSRSILLLVPLFWYYGWIQAYPGTYLATYFTVRSRALASLMTAVVGTLATWVGGSLVDLPWHKSRQVRAVATFSLIVAVNSATWIWAVIIQNEFRHTNPTLDYADQTTFGRGFGVYMLERVSLGLVENYIYWCIGNLSDSPGHQIRYSSLLRGIETAGVAVGFGVQAVPTALIATASINCGLWFIALPFSYYATLQVVRKFHEQDVKK</sequence>
<gene>
    <name evidence="6" type="ORF">B0I36DRAFT_375183</name>
</gene>
<organism evidence="6 7">
    <name type="scientific">Microdochium trichocladiopsis</name>
    <dbReference type="NCBI Taxonomy" id="1682393"/>
    <lineage>
        <taxon>Eukaryota</taxon>
        <taxon>Fungi</taxon>
        <taxon>Dikarya</taxon>
        <taxon>Ascomycota</taxon>
        <taxon>Pezizomycotina</taxon>
        <taxon>Sordariomycetes</taxon>
        <taxon>Xylariomycetidae</taxon>
        <taxon>Xylariales</taxon>
        <taxon>Microdochiaceae</taxon>
        <taxon>Microdochium</taxon>
    </lineage>
</organism>
<dbReference type="PANTHER" id="PTHR23294:SF19">
    <property type="entry name" value="DUF895 DOMAIN MEMBRANE PROTEIN-RELATED"/>
    <property type="match status" value="1"/>
</dbReference>
<comment type="caution">
    <text evidence="6">The sequence shown here is derived from an EMBL/GenBank/DDBJ whole genome shotgun (WGS) entry which is preliminary data.</text>
</comment>
<evidence type="ECO:0000256" key="1">
    <source>
        <dbReference type="ARBA" id="ARBA00004141"/>
    </source>
</evidence>
<proteinExistence type="predicted"/>
<evidence type="ECO:0000256" key="2">
    <source>
        <dbReference type="ARBA" id="ARBA00022692"/>
    </source>
</evidence>
<feature type="transmembrane region" description="Helical" evidence="5">
    <location>
        <begin position="105"/>
        <end position="124"/>
    </location>
</feature>
<dbReference type="PANTHER" id="PTHR23294">
    <property type="entry name" value="ET TRANSLATION PRODUCT-RELATED"/>
    <property type="match status" value="1"/>
</dbReference>
<feature type="transmembrane region" description="Helical" evidence="5">
    <location>
        <begin position="81"/>
        <end position="99"/>
    </location>
</feature>
<feature type="transmembrane region" description="Helical" evidence="5">
    <location>
        <begin position="266"/>
        <end position="287"/>
    </location>
</feature>
<evidence type="ECO:0000313" key="6">
    <source>
        <dbReference type="EMBL" id="KAH7029916.1"/>
    </source>
</evidence>
<feature type="transmembrane region" description="Helical" evidence="5">
    <location>
        <begin position="12"/>
        <end position="35"/>
    </location>
</feature>
<reference evidence="6" key="1">
    <citation type="journal article" date="2021" name="Nat. Commun.">
        <title>Genetic determinants of endophytism in the Arabidopsis root mycobiome.</title>
        <authorList>
            <person name="Mesny F."/>
            <person name="Miyauchi S."/>
            <person name="Thiergart T."/>
            <person name="Pickel B."/>
            <person name="Atanasova L."/>
            <person name="Karlsson M."/>
            <person name="Huettel B."/>
            <person name="Barry K.W."/>
            <person name="Haridas S."/>
            <person name="Chen C."/>
            <person name="Bauer D."/>
            <person name="Andreopoulos W."/>
            <person name="Pangilinan J."/>
            <person name="LaButti K."/>
            <person name="Riley R."/>
            <person name="Lipzen A."/>
            <person name="Clum A."/>
            <person name="Drula E."/>
            <person name="Henrissat B."/>
            <person name="Kohler A."/>
            <person name="Grigoriev I.V."/>
            <person name="Martin F.M."/>
            <person name="Hacquard S."/>
        </authorList>
    </citation>
    <scope>NUCLEOTIDE SEQUENCE</scope>
    <source>
        <strain evidence="6">MPI-CAGE-CH-0230</strain>
    </source>
</reference>
<dbReference type="RefSeq" id="XP_046012204.1">
    <property type="nucleotide sequence ID" value="XM_046160340.1"/>
</dbReference>
<feature type="transmembrane region" description="Helical" evidence="5">
    <location>
        <begin position="55"/>
        <end position="74"/>
    </location>
</feature>
<evidence type="ECO:0000256" key="5">
    <source>
        <dbReference type="SAM" id="Phobius"/>
    </source>
</evidence>
<dbReference type="GO" id="GO:0016020">
    <property type="term" value="C:membrane"/>
    <property type="evidence" value="ECO:0007669"/>
    <property type="project" value="UniProtKB-SubCell"/>
</dbReference>
<dbReference type="GeneID" id="70189886"/>
<dbReference type="SUPFAM" id="SSF103473">
    <property type="entry name" value="MFS general substrate transporter"/>
    <property type="match status" value="1"/>
</dbReference>
<dbReference type="InterPro" id="IPR036259">
    <property type="entry name" value="MFS_trans_sf"/>
</dbReference>
<evidence type="ECO:0000313" key="7">
    <source>
        <dbReference type="Proteomes" id="UP000756346"/>
    </source>
</evidence>
<keyword evidence="4 5" id="KW-0472">Membrane</keyword>
<evidence type="ECO:0000256" key="3">
    <source>
        <dbReference type="ARBA" id="ARBA00022989"/>
    </source>
</evidence>
<dbReference type="AlphaFoldDB" id="A0A9P8Y844"/>
<dbReference type="EMBL" id="JAGTJQ010000006">
    <property type="protein sequence ID" value="KAH7029916.1"/>
    <property type="molecule type" value="Genomic_DNA"/>
</dbReference>
<protein>
    <submittedName>
        <fullName evidence="6">Major facilitator superfamily domain-containing protein</fullName>
    </submittedName>
</protein>
<comment type="subcellular location">
    <subcellularLocation>
        <location evidence="1">Membrane</location>
        <topology evidence="1">Multi-pass membrane protein</topology>
    </subcellularLocation>
</comment>
<dbReference type="InterPro" id="IPR010291">
    <property type="entry name" value="Ion_channel_UNC-93"/>
</dbReference>
<dbReference type="Pfam" id="PF05978">
    <property type="entry name" value="UNC-93"/>
    <property type="match status" value="1"/>
</dbReference>
<feature type="transmembrane region" description="Helical" evidence="5">
    <location>
        <begin position="177"/>
        <end position="197"/>
    </location>
</feature>
<feature type="transmembrane region" description="Helical" evidence="5">
    <location>
        <begin position="144"/>
        <end position="165"/>
    </location>
</feature>
<keyword evidence="2 5" id="KW-0812">Transmembrane</keyword>
<dbReference type="OrthoDB" id="196103at2759"/>
<evidence type="ECO:0000256" key="4">
    <source>
        <dbReference type="ARBA" id="ARBA00023136"/>
    </source>
</evidence>
<feature type="transmembrane region" description="Helical" evidence="5">
    <location>
        <begin position="235"/>
        <end position="254"/>
    </location>
</feature>
<name>A0A9P8Y844_9PEZI</name>
<dbReference type="Gene3D" id="1.20.1250.20">
    <property type="entry name" value="MFS general substrate transporter like domains"/>
    <property type="match status" value="1"/>
</dbReference>
<accession>A0A9P8Y844</accession>
<feature type="transmembrane region" description="Helical" evidence="5">
    <location>
        <begin position="299"/>
        <end position="319"/>
    </location>
</feature>
<keyword evidence="3 5" id="KW-1133">Transmembrane helix</keyword>
<dbReference type="Proteomes" id="UP000756346">
    <property type="component" value="Unassembled WGS sequence"/>
</dbReference>
<keyword evidence="7" id="KW-1185">Reference proteome</keyword>
<dbReference type="InterPro" id="IPR051617">
    <property type="entry name" value="UNC-93-like_regulator"/>
</dbReference>